<evidence type="ECO:0000313" key="2">
    <source>
        <dbReference type="Proteomes" id="UP001060170"/>
    </source>
</evidence>
<proteinExistence type="predicted"/>
<evidence type="ECO:0000313" key="1">
    <source>
        <dbReference type="EMBL" id="KAI7957337.1"/>
    </source>
</evidence>
<sequence length="690" mass="75633">MTSRTHFTPNALLLILNLLHHATSLSSHSPPDPLAYPKYSVSLDGWDHAINNLTATAILNDLQSESKDDAISLLNYKSFDQNDQAELRHTLMRTASGQAFLCALPAIPSLASPTKITSTSKSPAALPDLPSPETETEDLDRKKDRQKIEQDGLKNGLNLISSLKERCIYTRMGWFTYSFCYGKGEIKQFHAIMVPGFNYPQEDPTQDVYVLGFHLDHPQNPDHQAKIEGTLPAPSISAGEGELTSLGKNRFASGGSNILGSISDVLRDESVIKTSIEKEEEEFQQKRYLVQRWDGGTTCDMTGKPRSVEVQFHCSTFGSDHIALLRETSICEYLLVIHTPRLCSEPLFLDGGARKGLGAGEMVANIGCRPVLTNEEIENWKSSEQLRKQKEEEERLQKTHSLDENAQPGESLTPSDDDLKKPDLSSTSGQDSSVPKLDDPTADKEAPVLSSGTPDQTVLSDSDQTTGEKSEKAVELEIDPITVYFDADTGKMYMDKAAAEEARSSRSATSAEGKTGAGSEAVGGGGTKPDSKTDQADSKKTSTHAPGNDLEEIAKALKESLGALLRDLKATENDENDPARRKHNPNQNNRVNNNIKPKSLAEVLAAFKSGDLKSSKLKGSNKNHLLQDQDGQDRSNLRNEDHIKKLSSENHAKLRDMYQSTFSLKSSDSHLTSSDDDKSDSKSDSDKDDE</sequence>
<reference evidence="2" key="2">
    <citation type="journal article" date="2018" name="Mol. Plant Microbe Interact.">
        <title>Genome sequence resources for the wheat stripe rust pathogen (Puccinia striiformis f. sp. tritici) and the barley stripe rust pathogen (Puccinia striiformis f. sp. hordei).</title>
        <authorList>
            <person name="Xia C."/>
            <person name="Wang M."/>
            <person name="Yin C."/>
            <person name="Cornejo O.E."/>
            <person name="Hulbert S.H."/>
            <person name="Chen X."/>
        </authorList>
    </citation>
    <scope>NUCLEOTIDE SEQUENCE [LARGE SCALE GENOMIC DNA]</scope>
    <source>
        <strain evidence="2">93-210</strain>
    </source>
</reference>
<gene>
    <name evidence="1" type="ORF">MJO28_004432</name>
</gene>
<reference evidence="1 2" key="3">
    <citation type="journal article" date="2022" name="Microbiol. Spectr.">
        <title>Folding features and dynamics of 3D genome architecture in plant fungal pathogens.</title>
        <authorList>
            <person name="Xia C."/>
        </authorList>
    </citation>
    <scope>NUCLEOTIDE SEQUENCE [LARGE SCALE GENOMIC DNA]</scope>
    <source>
        <strain evidence="1 2">93-210</strain>
    </source>
</reference>
<protein>
    <submittedName>
        <fullName evidence="1">Uncharacterized protein</fullName>
    </submittedName>
</protein>
<dbReference type="Proteomes" id="UP001060170">
    <property type="component" value="Chromosome 4"/>
</dbReference>
<comment type="caution">
    <text evidence="1">The sequence shown here is derived from an EMBL/GenBank/DDBJ whole genome shotgun (WGS) entry which is preliminary data.</text>
</comment>
<organism evidence="1 2">
    <name type="scientific">Puccinia striiformis f. sp. tritici</name>
    <dbReference type="NCBI Taxonomy" id="168172"/>
    <lineage>
        <taxon>Eukaryota</taxon>
        <taxon>Fungi</taxon>
        <taxon>Dikarya</taxon>
        <taxon>Basidiomycota</taxon>
        <taxon>Pucciniomycotina</taxon>
        <taxon>Pucciniomycetes</taxon>
        <taxon>Pucciniales</taxon>
        <taxon>Pucciniaceae</taxon>
        <taxon>Puccinia</taxon>
    </lineage>
</organism>
<accession>A0ACC0ER37</accession>
<reference evidence="2" key="1">
    <citation type="journal article" date="2018" name="BMC Genomics">
        <title>Genomic insights into host adaptation between the wheat stripe rust pathogen (Puccinia striiformis f. sp. tritici) and the barley stripe rust pathogen (Puccinia striiformis f. sp. hordei).</title>
        <authorList>
            <person name="Xia C."/>
            <person name="Wang M."/>
            <person name="Yin C."/>
            <person name="Cornejo O.E."/>
            <person name="Hulbert S.H."/>
            <person name="Chen X."/>
        </authorList>
    </citation>
    <scope>NUCLEOTIDE SEQUENCE [LARGE SCALE GENOMIC DNA]</scope>
    <source>
        <strain evidence="2">93-210</strain>
    </source>
</reference>
<keyword evidence="2" id="KW-1185">Reference proteome</keyword>
<dbReference type="EMBL" id="CM045868">
    <property type="protein sequence ID" value="KAI7957337.1"/>
    <property type="molecule type" value="Genomic_DNA"/>
</dbReference>
<name>A0ACC0ER37_9BASI</name>